<proteinExistence type="predicted"/>
<name>A0ABT0M7X2_9BACL</name>
<feature type="domain" description="Nucleoside transporter/FeoB GTPase Gate" evidence="2">
    <location>
        <begin position="43"/>
        <end position="140"/>
    </location>
</feature>
<evidence type="ECO:0000313" key="4">
    <source>
        <dbReference type="Proteomes" id="UP001203004"/>
    </source>
</evidence>
<feature type="transmembrane region" description="Helical" evidence="1">
    <location>
        <begin position="326"/>
        <end position="347"/>
    </location>
</feature>
<keyword evidence="4" id="KW-1185">Reference proteome</keyword>
<feature type="transmembrane region" description="Helical" evidence="1">
    <location>
        <begin position="6"/>
        <end position="23"/>
    </location>
</feature>
<protein>
    <submittedName>
        <fullName evidence="3">Sporulation integral membrane protein YlbJ</fullName>
    </submittedName>
</protein>
<accession>A0ABT0M7X2</accession>
<sequence length="401" mass="43587">MSRSKILTYAFAGCSVIAAYLMIRYPQIAVGGTVEGLKIWWANVFPALFPFFVLTELMIGFGVVNFAGVLMEPVMRAVFRLPGVSGFVFMMGMVSGFPAGARITAQLYKEKKISKEEAERMASFTNFSNPLFLFGVTAAGFFDLPSLGVIFALSHYIGNICVGLIMRFAGSGRSSEREKARLSLRIFSQALNSMHQERLRRRQPFGKKMGDAVIASVNTLLAIGGFIALFSMIYHLLLRVGAIHLLSSSLSAAFRTLGLTPALGPAVIPGLFELTIGDHKVAETAAPLIERVITVSGLLGFCGFSIQAQAAAILSQAGLSARLFFIGRLIQMFCSSAAAYVLFHFFQPGRASERPAIFVFEQPFDQFVHQTASSGSLITVAVLLTFIAILIKRLHDHQSDG</sequence>
<feature type="transmembrane region" description="Helical" evidence="1">
    <location>
        <begin position="121"/>
        <end position="142"/>
    </location>
</feature>
<evidence type="ECO:0000256" key="1">
    <source>
        <dbReference type="SAM" id="Phobius"/>
    </source>
</evidence>
<evidence type="ECO:0000259" key="2">
    <source>
        <dbReference type="Pfam" id="PF07670"/>
    </source>
</evidence>
<feature type="transmembrane region" description="Helical" evidence="1">
    <location>
        <begin position="44"/>
        <end position="71"/>
    </location>
</feature>
<dbReference type="NCBIfam" id="TIGR02871">
    <property type="entry name" value="spore_ylbJ"/>
    <property type="match status" value="1"/>
</dbReference>
<reference evidence="3 4" key="1">
    <citation type="submission" date="2022-05" db="EMBL/GenBank/DDBJ databases">
        <title>Sporolactobacillus sp nov CPB3-1, isolated from tree bark (Mangifera indica L.).</title>
        <authorList>
            <person name="Phuengjayaem S."/>
            <person name="Tanasupawat S."/>
        </authorList>
    </citation>
    <scope>NUCLEOTIDE SEQUENCE [LARGE SCALE GENOMIC DNA]</scope>
    <source>
        <strain evidence="3 4">CPB3-1</strain>
    </source>
</reference>
<dbReference type="Pfam" id="PF07670">
    <property type="entry name" value="Gate"/>
    <property type="match status" value="1"/>
</dbReference>
<keyword evidence="1" id="KW-1133">Transmembrane helix</keyword>
<feature type="transmembrane region" description="Helical" evidence="1">
    <location>
        <begin position="212"/>
        <end position="237"/>
    </location>
</feature>
<feature type="transmembrane region" description="Helical" evidence="1">
    <location>
        <begin position="292"/>
        <end position="314"/>
    </location>
</feature>
<comment type="caution">
    <text evidence="3">The sequence shown here is derived from an EMBL/GenBank/DDBJ whole genome shotgun (WGS) entry which is preliminary data.</text>
</comment>
<dbReference type="Proteomes" id="UP001203004">
    <property type="component" value="Unassembled WGS sequence"/>
</dbReference>
<organism evidence="3 4">
    <name type="scientific">Sporolactobacillus mangiferae</name>
    <dbReference type="NCBI Taxonomy" id="2940498"/>
    <lineage>
        <taxon>Bacteria</taxon>
        <taxon>Bacillati</taxon>
        <taxon>Bacillota</taxon>
        <taxon>Bacilli</taxon>
        <taxon>Bacillales</taxon>
        <taxon>Sporolactobacillaceae</taxon>
        <taxon>Sporolactobacillus</taxon>
    </lineage>
</organism>
<gene>
    <name evidence="3" type="primary">ylbJ</name>
    <name evidence="3" type="ORF">M3N64_03240</name>
</gene>
<keyword evidence="1" id="KW-0472">Membrane</keyword>
<dbReference type="EMBL" id="JAMAST010000002">
    <property type="protein sequence ID" value="MCL1630959.1"/>
    <property type="molecule type" value="Genomic_DNA"/>
</dbReference>
<feature type="transmembrane region" description="Helical" evidence="1">
    <location>
        <begin position="367"/>
        <end position="391"/>
    </location>
</feature>
<dbReference type="InterPro" id="IPR011642">
    <property type="entry name" value="Gate_dom"/>
</dbReference>
<evidence type="ECO:0000313" key="3">
    <source>
        <dbReference type="EMBL" id="MCL1630959.1"/>
    </source>
</evidence>
<dbReference type="InterPro" id="IPR014226">
    <property type="entry name" value="Spore_IM_YlbJ"/>
</dbReference>
<dbReference type="RefSeq" id="WP_249097607.1">
    <property type="nucleotide sequence ID" value="NZ_JAMAST010000002.1"/>
</dbReference>
<feature type="transmembrane region" description="Helical" evidence="1">
    <location>
        <begin position="77"/>
        <end position="100"/>
    </location>
</feature>
<keyword evidence="1" id="KW-0812">Transmembrane</keyword>